<feature type="region of interest" description="Disordered" evidence="1">
    <location>
        <begin position="49"/>
        <end position="115"/>
    </location>
</feature>
<proteinExistence type="predicted"/>
<dbReference type="AlphaFoldDB" id="A0A640SA96"/>
<gene>
    <name evidence="2" type="ORF">Scani_37100</name>
</gene>
<feature type="region of interest" description="Disordered" evidence="1">
    <location>
        <begin position="1"/>
        <end position="26"/>
    </location>
</feature>
<dbReference type="Proteomes" id="UP000435837">
    <property type="component" value="Unassembled WGS sequence"/>
</dbReference>
<name>A0A640SA96_9ACTN</name>
<evidence type="ECO:0000256" key="1">
    <source>
        <dbReference type="SAM" id="MobiDB-lite"/>
    </source>
</evidence>
<accession>A0A640SA96</accession>
<evidence type="ECO:0000313" key="2">
    <source>
        <dbReference type="EMBL" id="GFE07442.1"/>
    </source>
</evidence>
<protein>
    <submittedName>
        <fullName evidence="2">Uncharacterized protein</fullName>
    </submittedName>
</protein>
<dbReference type="EMBL" id="BLIN01000005">
    <property type="protein sequence ID" value="GFE07442.1"/>
    <property type="molecule type" value="Genomic_DNA"/>
</dbReference>
<sequence length="115" mass="12409">MRLRPRHEGEGGAPRRDGRGATPEGRAHRVVCGFVFRFAYRCAFRPRRPVSAPRPVTASAEPAARASRFTGRRATRPRRLRGEEAGAEPDDGVLTSSAGGAVKKERFGGEPGGQV</sequence>
<organism evidence="2 3">
    <name type="scientific">Streptomyces caniferus</name>
    <dbReference type="NCBI Taxonomy" id="285557"/>
    <lineage>
        <taxon>Bacteria</taxon>
        <taxon>Bacillati</taxon>
        <taxon>Actinomycetota</taxon>
        <taxon>Actinomycetes</taxon>
        <taxon>Kitasatosporales</taxon>
        <taxon>Streptomycetaceae</taxon>
        <taxon>Streptomyces</taxon>
    </lineage>
</organism>
<evidence type="ECO:0000313" key="3">
    <source>
        <dbReference type="Proteomes" id="UP000435837"/>
    </source>
</evidence>
<reference evidence="2 3" key="1">
    <citation type="submission" date="2019-12" db="EMBL/GenBank/DDBJ databases">
        <title>Whole genome shotgun sequence of Streptomyces caniferus NBRC 15389.</title>
        <authorList>
            <person name="Ichikawa N."/>
            <person name="Kimura A."/>
            <person name="Kitahashi Y."/>
            <person name="Komaki H."/>
            <person name="Tamura T."/>
        </authorList>
    </citation>
    <scope>NUCLEOTIDE SEQUENCE [LARGE SCALE GENOMIC DNA]</scope>
    <source>
        <strain evidence="2 3">NBRC 15389</strain>
    </source>
</reference>
<feature type="compositionally biased region" description="Basic and acidic residues" evidence="1">
    <location>
        <begin position="1"/>
        <end position="19"/>
    </location>
</feature>
<comment type="caution">
    <text evidence="2">The sequence shown here is derived from an EMBL/GenBank/DDBJ whole genome shotgun (WGS) entry which is preliminary data.</text>
</comment>
<feature type="compositionally biased region" description="Basic residues" evidence="1">
    <location>
        <begin position="70"/>
        <end position="79"/>
    </location>
</feature>